<feature type="signal peptide" evidence="1">
    <location>
        <begin position="1"/>
        <end position="20"/>
    </location>
</feature>
<accession>A0A6B7LZU8</accession>
<sequence length="135" mass="15045">MIRLTQLFVLLAVTVYGIVGDDHGPLFLKFKDRMSKDEWVKCAETAGSTVTQMNEMLKNHQRSSEVQCFLKCIMETTGIIGSDGKIDVAKAKDDAPKFLTAEEVDELVKCLEGIDKITSCEDMKKFHDCKPKGPA</sequence>
<dbReference type="EMBL" id="MH716470">
    <property type="protein sequence ID" value="QFO46770.1"/>
    <property type="molecule type" value="mRNA"/>
</dbReference>
<dbReference type="Pfam" id="PF01395">
    <property type="entry name" value="PBP_GOBP"/>
    <property type="match status" value="1"/>
</dbReference>
<dbReference type="Gene3D" id="1.10.238.20">
    <property type="entry name" value="Pheromone/general odorant binding protein domain"/>
    <property type="match status" value="1"/>
</dbReference>
<dbReference type="InterPro" id="IPR006170">
    <property type="entry name" value="PBP/GOBP"/>
</dbReference>
<dbReference type="AlphaFoldDB" id="A0A6B7LZU8"/>
<gene>
    <name evidence="2" type="primary">OBP6</name>
</gene>
<feature type="chain" id="PRO_5025587519" evidence="1">
    <location>
        <begin position="21"/>
        <end position="135"/>
    </location>
</feature>
<evidence type="ECO:0000313" key="2">
    <source>
        <dbReference type="EMBL" id="QFO46770.1"/>
    </source>
</evidence>
<dbReference type="CDD" id="cd23992">
    <property type="entry name" value="PBP_GOBP"/>
    <property type="match status" value="1"/>
</dbReference>
<name>A0A6B7LZU8_CYLFO</name>
<organism evidence="2">
    <name type="scientific">Cylas formicarius</name>
    <name type="common">Sweet potato weevil</name>
    <name type="synonym">Attelabus formicarius</name>
    <dbReference type="NCBI Taxonomy" id="197179"/>
    <lineage>
        <taxon>Eukaryota</taxon>
        <taxon>Metazoa</taxon>
        <taxon>Ecdysozoa</taxon>
        <taxon>Arthropoda</taxon>
        <taxon>Hexapoda</taxon>
        <taxon>Insecta</taxon>
        <taxon>Pterygota</taxon>
        <taxon>Neoptera</taxon>
        <taxon>Endopterygota</taxon>
        <taxon>Coleoptera</taxon>
        <taxon>Polyphaga</taxon>
        <taxon>Cucujiformia</taxon>
        <taxon>Brentidae</taxon>
        <taxon>Cyladinae</taxon>
        <taxon>Cylas</taxon>
    </lineage>
</organism>
<protein>
    <submittedName>
        <fullName evidence="2">Odorant binding protein</fullName>
    </submittedName>
</protein>
<dbReference type="SUPFAM" id="SSF47565">
    <property type="entry name" value="Insect pheromone/odorant-binding proteins"/>
    <property type="match status" value="1"/>
</dbReference>
<proteinExistence type="evidence at transcript level"/>
<evidence type="ECO:0000256" key="1">
    <source>
        <dbReference type="SAM" id="SignalP"/>
    </source>
</evidence>
<keyword evidence="1" id="KW-0732">Signal</keyword>
<dbReference type="InterPro" id="IPR036728">
    <property type="entry name" value="PBP_GOBP_sf"/>
</dbReference>
<dbReference type="GO" id="GO:0005549">
    <property type="term" value="F:odorant binding"/>
    <property type="evidence" value="ECO:0007669"/>
    <property type="project" value="InterPro"/>
</dbReference>
<reference evidence="2" key="1">
    <citation type="submission" date="2018-08" db="EMBL/GenBank/DDBJ databases">
        <title>Functional characterizations of odorant binding protein from Cylas formicarius (Fabricius).</title>
        <authorList>
            <person name="Hua J."/>
            <person name="Chen T."/>
            <person name="Huang Y."/>
            <person name="Li Y."/>
            <person name="Wu C."/>
            <person name="Li H."/>
            <person name="Chen K."/>
            <person name="Li Z."/>
            <person name="Ma D."/>
        </authorList>
    </citation>
    <scope>NUCLEOTIDE SEQUENCE</scope>
</reference>